<dbReference type="Proteomes" id="UP000295075">
    <property type="component" value="Unassembled WGS sequence"/>
</dbReference>
<dbReference type="OrthoDB" id="4774939at2"/>
<protein>
    <submittedName>
        <fullName evidence="2">N-acetyltransferase</fullName>
    </submittedName>
</protein>
<reference evidence="2 3" key="1">
    <citation type="submission" date="2019-03" db="EMBL/GenBank/DDBJ databases">
        <title>Draft genome sequences of novel Actinobacteria.</title>
        <authorList>
            <person name="Sahin N."/>
            <person name="Ay H."/>
            <person name="Saygin H."/>
        </authorList>
    </citation>
    <scope>NUCLEOTIDE SEQUENCE [LARGE SCALE GENOMIC DNA]</scope>
    <source>
        <strain evidence="2 3">JCM 30547</strain>
    </source>
</reference>
<name>A0A4R4PH97_9ACTN</name>
<dbReference type="AlphaFoldDB" id="A0A4R4PH97"/>
<dbReference type="InterPro" id="IPR000182">
    <property type="entry name" value="GNAT_dom"/>
</dbReference>
<gene>
    <name evidence="2" type="ORF">E1261_33580</name>
</gene>
<dbReference type="InterPro" id="IPR016181">
    <property type="entry name" value="Acyl_CoA_acyltransferase"/>
</dbReference>
<feature type="domain" description="N-acetyltransferase" evidence="1">
    <location>
        <begin position="1"/>
        <end position="127"/>
    </location>
</feature>
<sequence>MNLQQYERTHLAGIVALCDAEGWPSFGSDLDRAHATLTAPGVTSVVALDGELVIGFAYLLSDGHIASYLSMMATHVDYRRQGVGRALIDYAHPLTGAQRIDLVTDTAEAFYASYEHHRTFSGFRIYP</sequence>
<dbReference type="Gene3D" id="3.40.630.30">
    <property type="match status" value="1"/>
</dbReference>
<accession>A0A4R4PH97</accession>
<comment type="caution">
    <text evidence="2">The sequence shown here is derived from an EMBL/GenBank/DDBJ whole genome shotgun (WGS) entry which is preliminary data.</text>
</comment>
<keyword evidence="2" id="KW-0808">Transferase</keyword>
<evidence type="ECO:0000313" key="2">
    <source>
        <dbReference type="EMBL" id="TDC21332.1"/>
    </source>
</evidence>
<dbReference type="GO" id="GO:0016747">
    <property type="term" value="F:acyltransferase activity, transferring groups other than amino-acyl groups"/>
    <property type="evidence" value="ECO:0007669"/>
    <property type="project" value="InterPro"/>
</dbReference>
<dbReference type="EMBL" id="SMKA01000222">
    <property type="protein sequence ID" value="TDC21332.1"/>
    <property type="molecule type" value="Genomic_DNA"/>
</dbReference>
<dbReference type="SUPFAM" id="SSF55729">
    <property type="entry name" value="Acyl-CoA N-acyltransferases (Nat)"/>
    <property type="match status" value="1"/>
</dbReference>
<proteinExistence type="predicted"/>
<evidence type="ECO:0000259" key="1">
    <source>
        <dbReference type="PROSITE" id="PS51186"/>
    </source>
</evidence>
<evidence type="ECO:0000313" key="3">
    <source>
        <dbReference type="Proteomes" id="UP000295075"/>
    </source>
</evidence>
<dbReference type="RefSeq" id="WP_132413718.1">
    <property type="nucleotide sequence ID" value="NZ_SMKA01000222.1"/>
</dbReference>
<keyword evidence="3" id="KW-1185">Reference proteome</keyword>
<dbReference type="PROSITE" id="PS51186">
    <property type="entry name" value="GNAT"/>
    <property type="match status" value="1"/>
</dbReference>
<organism evidence="2 3">
    <name type="scientific">Kribbella albertanoniae</name>
    <dbReference type="NCBI Taxonomy" id="1266829"/>
    <lineage>
        <taxon>Bacteria</taxon>
        <taxon>Bacillati</taxon>
        <taxon>Actinomycetota</taxon>
        <taxon>Actinomycetes</taxon>
        <taxon>Propionibacteriales</taxon>
        <taxon>Kribbellaceae</taxon>
        <taxon>Kribbella</taxon>
    </lineage>
</organism>
<dbReference type="Pfam" id="PF13508">
    <property type="entry name" value="Acetyltransf_7"/>
    <property type="match status" value="1"/>
</dbReference>
<dbReference type="CDD" id="cd04301">
    <property type="entry name" value="NAT_SF"/>
    <property type="match status" value="1"/>
</dbReference>